<dbReference type="OrthoDB" id="10248936at2759"/>
<dbReference type="Pfam" id="PF00838">
    <property type="entry name" value="TCTP"/>
    <property type="match status" value="1"/>
</dbReference>
<evidence type="ECO:0000313" key="5">
    <source>
        <dbReference type="Proteomes" id="UP000567885"/>
    </source>
</evidence>
<evidence type="ECO:0000259" key="3">
    <source>
        <dbReference type="PROSITE" id="PS51797"/>
    </source>
</evidence>
<dbReference type="InterPro" id="IPR011057">
    <property type="entry name" value="Mss4-like_sf"/>
</dbReference>
<keyword evidence="5" id="KW-1185">Reference proteome</keyword>
<accession>A0A8H5WP76</accession>
<evidence type="ECO:0000256" key="2">
    <source>
        <dbReference type="PROSITE-ProRule" id="PRU01133"/>
    </source>
</evidence>
<protein>
    <recommendedName>
        <fullName evidence="1">Translationally-controlled tumor protein homolog</fullName>
    </recommendedName>
</protein>
<evidence type="ECO:0000313" key="4">
    <source>
        <dbReference type="EMBL" id="KAF5667111.1"/>
    </source>
</evidence>
<dbReference type="EMBL" id="JAAGWQ010000103">
    <property type="protein sequence ID" value="KAF5667111.1"/>
    <property type="molecule type" value="Genomic_DNA"/>
</dbReference>
<dbReference type="InterPro" id="IPR011323">
    <property type="entry name" value="Mss4/transl-control_tumour"/>
</dbReference>
<dbReference type="PRINTS" id="PR01653">
    <property type="entry name" value="TCTPROTEIN"/>
</dbReference>
<dbReference type="GO" id="GO:0005509">
    <property type="term" value="F:calcium ion binding"/>
    <property type="evidence" value="ECO:0007669"/>
    <property type="project" value="TreeGrafter"/>
</dbReference>
<dbReference type="AlphaFoldDB" id="A0A8H5WP76"/>
<dbReference type="PANTHER" id="PTHR11991">
    <property type="entry name" value="TRANSLATIONALLY CONTROLLED TUMOR PROTEIN-RELATED"/>
    <property type="match status" value="1"/>
</dbReference>
<dbReference type="InterPro" id="IPR034737">
    <property type="entry name" value="TCTP"/>
</dbReference>
<dbReference type="Gene3D" id="2.170.150.10">
    <property type="entry name" value="Metal Binding Protein, Guanine Nucleotide Exchange Factor, Chain A"/>
    <property type="match status" value="1"/>
</dbReference>
<dbReference type="PANTHER" id="PTHR11991:SF0">
    <property type="entry name" value="TRANSLATIONALLY-CONTROLLED TUMOR PROTEIN"/>
    <property type="match status" value="1"/>
</dbReference>
<dbReference type="Proteomes" id="UP000567885">
    <property type="component" value="Unassembled WGS sequence"/>
</dbReference>
<evidence type="ECO:0000256" key="1">
    <source>
        <dbReference type="ARBA" id="ARBA00014759"/>
    </source>
</evidence>
<organism evidence="4 5">
    <name type="scientific">Fusarium heterosporum</name>
    <dbReference type="NCBI Taxonomy" id="42747"/>
    <lineage>
        <taxon>Eukaryota</taxon>
        <taxon>Fungi</taxon>
        <taxon>Dikarya</taxon>
        <taxon>Ascomycota</taxon>
        <taxon>Pezizomycotina</taxon>
        <taxon>Sordariomycetes</taxon>
        <taxon>Hypocreomycetidae</taxon>
        <taxon>Hypocreales</taxon>
        <taxon>Nectriaceae</taxon>
        <taxon>Fusarium</taxon>
        <taxon>Fusarium heterosporum species complex</taxon>
    </lineage>
</organism>
<dbReference type="GO" id="GO:0005737">
    <property type="term" value="C:cytoplasm"/>
    <property type="evidence" value="ECO:0007669"/>
    <property type="project" value="TreeGrafter"/>
</dbReference>
<name>A0A8H5WP76_FUSHE</name>
<reference evidence="4 5" key="1">
    <citation type="submission" date="2020-05" db="EMBL/GenBank/DDBJ databases">
        <title>Identification and distribution of gene clusters putatively required for synthesis of sphingolipid metabolism inhibitors in phylogenetically diverse species of the filamentous fungus Fusarium.</title>
        <authorList>
            <person name="Kim H.-S."/>
            <person name="Busman M."/>
            <person name="Brown D.W."/>
            <person name="Divon H."/>
            <person name="Uhlig S."/>
            <person name="Proctor R.H."/>
        </authorList>
    </citation>
    <scope>NUCLEOTIDE SEQUENCE [LARGE SCALE GENOMIC DNA]</scope>
    <source>
        <strain evidence="4 5">NRRL 20693</strain>
    </source>
</reference>
<proteinExistence type="inferred from homology"/>
<comment type="caution">
    <text evidence="4">The sequence shown here is derived from an EMBL/GenBank/DDBJ whole genome shotgun (WGS) entry which is preliminary data.</text>
</comment>
<dbReference type="PROSITE" id="PS51797">
    <property type="entry name" value="TCTP_3"/>
    <property type="match status" value="1"/>
</dbReference>
<gene>
    <name evidence="4" type="ORF">FHETE_5814</name>
</gene>
<feature type="domain" description="TCTP" evidence="3">
    <location>
        <begin position="1"/>
        <end position="157"/>
    </location>
</feature>
<dbReference type="InterPro" id="IPR018105">
    <property type="entry name" value="Translational_control_tumour_p"/>
</dbReference>
<dbReference type="SUPFAM" id="SSF51316">
    <property type="entry name" value="Mss4-like"/>
    <property type="match status" value="1"/>
</dbReference>
<comment type="similarity">
    <text evidence="2">Belongs to the TCTP family.</text>
</comment>
<sequence length="157" mass="18220">MVIYKDILTGDVMISDAFPIQEVQSVVYEVDCSMVKIEGAEELDGDDDLYVNNVVHSFKLQPTSVNKRSYEDRLKSYFKFLLWKLGEQGRDQTYIAEFQKNAQAYAKGRILSHFDDYEFYTGESVEDGGMIVLMNYREDGETPYLTFWKHGLEEIHA</sequence>